<gene>
    <name evidence="4" type="ORF">ALC53_01077</name>
</gene>
<feature type="compositionally biased region" description="Basic and acidic residues" evidence="2">
    <location>
        <begin position="343"/>
        <end position="361"/>
    </location>
</feature>
<accession>A0A195BWG0</accession>
<evidence type="ECO:0000256" key="1">
    <source>
        <dbReference type="SAM" id="Coils"/>
    </source>
</evidence>
<dbReference type="EMBL" id="KQ976401">
    <property type="protein sequence ID" value="KYM92620.1"/>
    <property type="molecule type" value="Genomic_DNA"/>
</dbReference>
<dbReference type="SMART" id="SM00033">
    <property type="entry name" value="CH"/>
    <property type="match status" value="1"/>
</dbReference>
<feature type="compositionally biased region" description="Low complexity" evidence="2">
    <location>
        <begin position="1036"/>
        <end position="1045"/>
    </location>
</feature>
<feature type="compositionally biased region" description="Low complexity" evidence="2">
    <location>
        <begin position="1328"/>
        <end position="1346"/>
    </location>
</feature>
<dbReference type="InterPro" id="IPR039041">
    <property type="entry name" value="Nav/unc-53"/>
</dbReference>
<dbReference type="InterPro" id="IPR036872">
    <property type="entry name" value="CH_dom_sf"/>
</dbReference>
<dbReference type="STRING" id="520822.A0A195BWG0"/>
<dbReference type="Proteomes" id="UP000078540">
    <property type="component" value="Unassembled WGS sequence"/>
</dbReference>
<feature type="compositionally biased region" description="Polar residues" evidence="2">
    <location>
        <begin position="431"/>
        <end position="453"/>
    </location>
</feature>
<proteinExistence type="predicted"/>
<evidence type="ECO:0000256" key="2">
    <source>
        <dbReference type="SAM" id="MobiDB-lite"/>
    </source>
</evidence>
<feature type="region of interest" description="Disordered" evidence="2">
    <location>
        <begin position="1326"/>
        <end position="1347"/>
    </location>
</feature>
<feature type="compositionally biased region" description="Gly residues" evidence="2">
    <location>
        <begin position="902"/>
        <end position="915"/>
    </location>
</feature>
<keyword evidence="1" id="KW-0175">Coiled coil</keyword>
<feature type="compositionally biased region" description="Low complexity" evidence="2">
    <location>
        <begin position="963"/>
        <end position="986"/>
    </location>
</feature>
<dbReference type="CDD" id="cd21212">
    <property type="entry name" value="CH_NAV2-like"/>
    <property type="match status" value="1"/>
</dbReference>
<dbReference type="PANTHER" id="PTHR12784:SF28">
    <property type="entry name" value="PROTEIN SICKIE"/>
    <property type="match status" value="1"/>
</dbReference>
<feature type="compositionally biased region" description="Polar residues" evidence="2">
    <location>
        <begin position="1096"/>
        <end position="1133"/>
    </location>
</feature>
<dbReference type="Gene3D" id="1.10.418.10">
    <property type="entry name" value="Calponin-like domain"/>
    <property type="match status" value="1"/>
</dbReference>
<feature type="compositionally biased region" description="Polar residues" evidence="2">
    <location>
        <begin position="386"/>
        <end position="401"/>
    </location>
</feature>
<feature type="coiled-coil region" evidence="1">
    <location>
        <begin position="1377"/>
        <end position="1404"/>
    </location>
</feature>
<feature type="region of interest" description="Disordered" evidence="2">
    <location>
        <begin position="528"/>
        <end position="659"/>
    </location>
</feature>
<feature type="compositionally biased region" description="Polar residues" evidence="2">
    <location>
        <begin position="319"/>
        <end position="342"/>
    </location>
</feature>
<dbReference type="Pfam" id="PF00307">
    <property type="entry name" value="CH"/>
    <property type="match status" value="1"/>
</dbReference>
<feature type="compositionally biased region" description="Low complexity" evidence="2">
    <location>
        <begin position="266"/>
        <end position="311"/>
    </location>
</feature>
<dbReference type="InterPro" id="IPR001715">
    <property type="entry name" value="CH_dom"/>
</dbReference>
<feature type="compositionally biased region" description="Basic and acidic residues" evidence="2">
    <location>
        <begin position="139"/>
        <end position="157"/>
    </location>
</feature>
<feature type="region of interest" description="Disordered" evidence="2">
    <location>
        <begin position="203"/>
        <end position="453"/>
    </location>
</feature>
<dbReference type="PROSITE" id="PS50021">
    <property type="entry name" value="CH"/>
    <property type="match status" value="1"/>
</dbReference>
<evidence type="ECO:0000259" key="3">
    <source>
        <dbReference type="PROSITE" id="PS50021"/>
    </source>
</evidence>
<feature type="compositionally biased region" description="Gly residues" evidence="2">
    <location>
        <begin position="211"/>
        <end position="221"/>
    </location>
</feature>
<name>A0A195BWG0_9HYME</name>
<sequence length="1435" mass="152189">MACIRAPRSVCGSIDDIKAESTRNVVQIYTDWANYYLERGGCKKRVTDLQADLCDGVLLADLVEAVTNQKVIDVNRKPKSAQQMVENVSLCVGALRALGADVGAVNPGELAAGSTLWPVLALLFALSRYKQRAKQLQDMPRKREREREREKERERESTTCYGNGNGSLFSRRAFRSGSVRNGPSTMPTHHGHTTMTIAAELPSPYNKQSSGVGGAGGGPGGSTSIPLPATVAATRRCPPDKVRPAPAPTHQSQLGGLKHGNGGVGSASSSRSTSPSQQQPSQGGLSFIPQPRSQNPNRQPTATTPSPRASTVGRPNGGLRTQQQALPYSGNTVPAPQPNKNSVLDKFKLFNNKDKNQERGKTSSGVSKRTSSSSGFSSARSEHSDSSTSLCDQSKTQVQESPKSRALKSKLQSAKPAKQASPKTGRKEQSKAQSKIARTSKGPPSSSEKLTTLYNNPVVEQDVKIASKAISTKLSSDRKTSTLQELVKQPVVQPPKPNPSVLTPPRQINLQDTKNVNLRNELTTTKLSPRPKMELPGKISDPKIYLQSVKPPPNAGLSPGSSIPKPTALVKGTSKPSKDNGTLSGMPTPTKPKSGDTLHRKLDPNTVAMVSPMPSISDLMSDSSHSNSNSTGQSNSSDSSVIYRPSSESGSEIKTIPNRKIDTTFEQMEKVLSENSTCGGALADDEAEMTVKPMQPLLRGYTPGARGLQTLPSRTTARQYTVLHSSSHHHVGGHHDYADVDVASGYLSDGEVLRGGGMSVGSRTLSDLCDGYMSEGGASLYARRINPSYGRIDHEHDRYVGGSRRELSGVKELVTSRRVQKNRPSGIARSDGGCIGGVSPGSGGGGGGVGIGGVVGSGLLGGCSGGNDALAELTIEELASIPAGNHTSANHTGHPSHHKRVPGGGGVIVGGGGGSATPQGAQQSHNLVYRVVGSRGHPGHHPHVKKSDSSQQTESSAFKHQQHQQQQQQQQSSNGSSSSISSNSQQWKKYIEAGAARERDKEGAPPSPSPSRRSQDKHRKQTMAEYANGEKPQKVSSGTSTSNSSKVRGVPQSFGYVKRHSAGTSSSPNGIQNGSKDATRTAQVSAVPRTKVKVSGGTQTCTTELQANSSGSNQGHHYKSYSLTGPSASQLSQSVRDRLMLGSQSLPKPGSPEFTALFASAHHRERGAGVGPTSASFSPRVLKPSDGSLSDTCSNYAAPDLQGYYGTPNSPYTTSWMRHSNTYTPSGRSQGMGLCEADSVESLGSHRASLTHARLLMHQRDSTGSPAPPRLNRSNSIRSTKSEKMYPSMLARGSGASSSVGEEVGIGIGVGVEPYYSVPVGSAGCTGQHWSQPTSPTPTHTSRQPPNLYQHVHKDDDIHGSSVSLVSTTSSLYSSAEEKQAHELRKLRRELLDAQEKVHSLTSQLSTNICHGREQGLIQLAAWKQSKLVQMIGRN</sequence>
<evidence type="ECO:0000313" key="4">
    <source>
        <dbReference type="EMBL" id="KYM92620.1"/>
    </source>
</evidence>
<feature type="compositionally biased region" description="Polar residues" evidence="2">
    <location>
        <begin position="1062"/>
        <end position="1084"/>
    </location>
</feature>
<dbReference type="GO" id="GO:0022008">
    <property type="term" value="P:neurogenesis"/>
    <property type="evidence" value="ECO:0007669"/>
    <property type="project" value="InterPro"/>
</dbReference>
<feature type="compositionally biased region" description="Polar residues" evidence="2">
    <location>
        <begin position="916"/>
        <end position="926"/>
    </location>
</feature>
<feature type="region of interest" description="Disordered" evidence="2">
    <location>
        <begin position="1260"/>
        <end position="1284"/>
    </location>
</feature>
<reference evidence="4 5" key="1">
    <citation type="submission" date="2015-09" db="EMBL/GenBank/DDBJ databases">
        <title>Atta colombica WGS genome.</title>
        <authorList>
            <person name="Nygaard S."/>
            <person name="Hu H."/>
            <person name="Boomsma J."/>
            <person name="Zhang G."/>
        </authorList>
    </citation>
    <scope>NUCLEOTIDE SEQUENCE [LARGE SCALE GENOMIC DNA]</scope>
    <source>
        <strain evidence="4">Treedump-2</strain>
        <tissue evidence="4">Whole body</tissue>
    </source>
</reference>
<dbReference type="SUPFAM" id="SSF47576">
    <property type="entry name" value="Calponin-homology domain, CH-domain"/>
    <property type="match status" value="1"/>
</dbReference>
<feature type="compositionally biased region" description="Polar residues" evidence="2">
    <location>
        <begin position="949"/>
        <end position="959"/>
    </location>
</feature>
<feature type="compositionally biased region" description="Low complexity" evidence="2">
    <location>
        <begin position="615"/>
        <end position="640"/>
    </location>
</feature>
<keyword evidence="5" id="KW-1185">Reference proteome</keyword>
<evidence type="ECO:0000313" key="5">
    <source>
        <dbReference type="Proteomes" id="UP000078540"/>
    </source>
</evidence>
<feature type="region of interest" description="Disordered" evidence="2">
    <location>
        <begin position="884"/>
        <end position="1133"/>
    </location>
</feature>
<feature type="compositionally biased region" description="Basic and acidic residues" evidence="2">
    <location>
        <begin position="989"/>
        <end position="1003"/>
    </location>
</feature>
<protein>
    <submittedName>
        <fullName evidence="4">Protein sickie</fullName>
    </submittedName>
</protein>
<feature type="compositionally biased region" description="Low complexity" evidence="2">
    <location>
        <begin position="363"/>
        <end position="379"/>
    </location>
</feature>
<dbReference type="PANTHER" id="PTHR12784">
    <property type="entry name" value="STEERIN"/>
    <property type="match status" value="1"/>
</dbReference>
<feature type="domain" description="Calponin-homology (CH)" evidence="3">
    <location>
        <begin position="23"/>
        <end position="131"/>
    </location>
</feature>
<feature type="region of interest" description="Disordered" evidence="2">
    <location>
        <begin position="134"/>
        <end position="171"/>
    </location>
</feature>
<organism evidence="4 5">
    <name type="scientific">Atta colombica</name>
    <dbReference type="NCBI Taxonomy" id="520822"/>
    <lineage>
        <taxon>Eukaryota</taxon>
        <taxon>Metazoa</taxon>
        <taxon>Ecdysozoa</taxon>
        <taxon>Arthropoda</taxon>
        <taxon>Hexapoda</taxon>
        <taxon>Insecta</taxon>
        <taxon>Pterygota</taxon>
        <taxon>Neoptera</taxon>
        <taxon>Endopterygota</taxon>
        <taxon>Hymenoptera</taxon>
        <taxon>Apocrita</taxon>
        <taxon>Aculeata</taxon>
        <taxon>Formicoidea</taxon>
        <taxon>Formicidae</taxon>
        <taxon>Myrmicinae</taxon>
        <taxon>Atta</taxon>
    </lineage>
</organism>
<feature type="compositionally biased region" description="Basic and acidic residues" evidence="2">
    <location>
        <begin position="593"/>
        <end position="603"/>
    </location>
</feature>
<feature type="compositionally biased region" description="Polar residues" evidence="2">
    <location>
        <begin position="158"/>
        <end position="168"/>
    </location>
</feature>